<dbReference type="Pfam" id="PF22381">
    <property type="entry name" value="Staph_reg_Sar_Rot"/>
    <property type="match status" value="1"/>
</dbReference>
<evidence type="ECO:0000256" key="3">
    <source>
        <dbReference type="ARBA" id="ARBA00023125"/>
    </source>
</evidence>
<name>A0A6H0SN08_9MICC</name>
<dbReference type="GO" id="GO:0003677">
    <property type="term" value="F:DNA binding"/>
    <property type="evidence" value="ECO:0007669"/>
    <property type="project" value="UniProtKB-KW"/>
</dbReference>
<evidence type="ECO:0000256" key="7">
    <source>
        <dbReference type="ARBA" id="ARBA00047207"/>
    </source>
</evidence>
<evidence type="ECO:0000256" key="2">
    <source>
        <dbReference type="ARBA" id="ARBA00023015"/>
    </source>
</evidence>
<dbReference type="InterPro" id="IPR036388">
    <property type="entry name" value="WH-like_DNA-bd_sf"/>
</dbReference>
<keyword evidence="3" id="KW-0238">DNA-binding</keyword>
<dbReference type="Gene3D" id="1.10.10.10">
    <property type="entry name" value="Winged helix-like DNA-binding domain superfamily/Winged helix DNA-binding domain"/>
    <property type="match status" value="1"/>
</dbReference>
<dbReference type="PANTHER" id="PTHR42756">
    <property type="entry name" value="TRANSCRIPTIONAL REGULATOR, MARR"/>
    <property type="match status" value="1"/>
</dbReference>
<comment type="similarity">
    <text evidence="5">Belongs to the SarZ family.</text>
</comment>
<evidence type="ECO:0000256" key="5">
    <source>
        <dbReference type="ARBA" id="ARBA00046337"/>
    </source>
</evidence>
<evidence type="ECO:0000313" key="9">
    <source>
        <dbReference type="EMBL" id="QIV88813.1"/>
    </source>
</evidence>
<keyword evidence="4" id="KW-0804">Transcription</keyword>
<reference evidence="9 10" key="1">
    <citation type="submission" date="2018-09" db="EMBL/GenBank/DDBJ databases">
        <title>Glutamicibacter mishrai S5-52T (LMG 29155T = KCTC 39846T).</title>
        <authorList>
            <person name="Das S.K."/>
        </authorList>
    </citation>
    <scope>NUCLEOTIDE SEQUENCE [LARGE SCALE GENOMIC DNA]</scope>
    <source>
        <strain evidence="9 10">S5-52</strain>
    </source>
</reference>
<dbReference type="Proteomes" id="UP000502331">
    <property type="component" value="Chromosome"/>
</dbReference>
<dbReference type="PROSITE" id="PS50995">
    <property type="entry name" value="HTH_MARR_2"/>
    <property type="match status" value="1"/>
</dbReference>
<evidence type="ECO:0000256" key="4">
    <source>
        <dbReference type="ARBA" id="ARBA00023163"/>
    </source>
</evidence>
<dbReference type="GO" id="GO:0003700">
    <property type="term" value="F:DNA-binding transcription factor activity"/>
    <property type="evidence" value="ECO:0007669"/>
    <property type="project" value="InterPro"/>
</dbReference>
<evidence type="ECO:0000256" key="6">
    <source>
        <dbReference type="ARBA" id="ARBA00047188"/>
    </source>
</evidence>
<keyword evidence="10" id="KW-1185">Reference proteome</keyword>
<organism evidence="9 10">
    <name type="scientific">Glutamicibacter mishrai</name>
    <dbReference type="NCBI Taxonomy" id="1775880"/>
    <lineage>
        <taxon>Bacteria</taxon>
        <taxon>Bacillati</taxon>
        <taxon>Actinomycetota</taxon>
        <taxon>Actinomycetes</taxon>
        <taxon>Micrococcales</taxon>
        <taxon>Micrococcaceae</taxon>
        <taxon>Glutamicibacter</taxon>
    </lineage>
</organism>
<dbReference type="GO" id="GO:0005737">
    <property type="term" value="C:cytoplasm"/>
    <property type="evidence" value="ECO:0007669"/>
    <property type="project" value="UniProtKB-SubCell"/>
</dbReference>
<dbReference type="PANTHER" id="PTHR42756:SF1">
    <property type="entry name" value="TRANSCRIPTIONAL REPRESSOR OF EMRAB OPERON"/>
    <property type="match status" value="1"/>
</dbReference>
<gene>
    <name evidence="9" type="ORF">D3791_14870</name>
</gene>
<feature type="domain" description="HTH marR-type" evidence="8">
    <location>
        <begin position="1"/>
        <end position="130"/>
    </location>
</feature>
<dbReference type="PRINTS" id="PR00598">
    <property type="entry name" value="HTHMARR"/>
</dbReference>
<evidence type="ECO:0000259" key="8">
    <source>
        <dbReference type="PROSITE" id="PS50995"/>
    </source>
</evidence>
<dbReference type="AlphaFoldDB" id="A0A6H0SN08"/>
<dbReference type="SMART" id="SM00347">
    <property type="entry name" value="HTH_MARR"/>
    <property type="match status" value="1"/>
</dbReference>
<protein>
    <recommendedName>
        <fullName evidence="6">HTH-type transcriptional regulator SarZ</fullName>
    </recommendedName>
    <alternativeName>
        <fullName evidence="7">Staphylococcal accessory regulator Z</fullName>
    </alternativeName>
</protein>
<dbReference type="InterPro" id="IPR000835">
    <property type="entry name" value="HTH_MarR-typ"/>
</dbReference>
<comment type="subcellular location">
    <subcellularLocation>
        <location evidence="1">Cytoplasm</location>
    </subcellularLocation>
</comment>
<proteinExistence type="inferred from homology"/>
<accession>A0A6H0SN08</accession>
<dbReference type="InterPro" id="IPR055166">
    <property type="entry name" value="Transc_reg_Sar_Rot_HTH"/>
</dbReference>
<keyword evidence="2" id="KW-0805">Transcription regulation</keyword>
<evidence type="ECO:0000313" key="10">
    <source>
        <dbReference type="Proteomes" id="UP000502331"/>
    </source>
</evidence>
<dbReference type="SUPFAM" id="SSF46785">
    <property type="entry name" value="Winged helix' DNA-binding domain"/>
    <property type="match status" value="1"/>
</dbReference>
<evidence type="ECO:0000256" key="1">
    <source>
        <dbReference type="ARBA" id="ARBA00004496"/>
    </source>
</evidence>
<dbReference type="EMBL" id="CP032549">
    <property type="protein sequence ID" value="QIV88813.1"/>
    <property type="molecule type" value="Genomic_DNA"/>
</dbReference>
<sequence>MVCFSLYSASRATNRAYAELLAPWQLTYTQYLVLVVLWNEGSKPVREIGDMLQLDSGTLSPLLRRLESKDYIQRQRSESDTRVVNVVLTQQGTELRNDLAHIPEQIACGTGLPDIESAKALVNSLHLITETMQTLPLADRQIPTAPMNVHP</sequence>
<dbReference type="InterPro" id="IPR036390">
    <property type="entry name" value="WH_DNA-bd_sf"/>
</dbReference>